<reference evidence="2" key="1">
    <citation type="journal article" date="2020" name="Stud. Mycol.">
        <title>101 Dothideomycetes genomes: a test case for predicting lifestyles and emergence of pathogens.</title>
        <authorList>
            <person name="Haridas S."/>
            <person name="Albert R."/>
            <person name="Binder M."/>
            <person name="Bloem J."/>
            <person name="Labutti K."/>
            <person name="Salamov A."/>
            <person name="Andreopoulos B."/>
            <person name="Baker S."/>
            <person name="Barry K."/>
            <person name="Bills G."/>
            <person name="Bluhm B."/>
            <person name="Cannon C."/>
            <person name="Castanera R."/>
            <person name="Culley D."/>
            <person name="Daum C."/>
            <person name="Ezra D."/>
            <person name="Gonzalez J."/>
            <person name="Henrissat B."/>
            <person name="Kuo A."/>
            <person name="Liang C."/>
            <person name="Lipzen A."/>
            <person name="Lutzoni F."/>
            <person name="Magnuson J."/>
            <person name="Mondo S."/>
            <person name="Nolan M."/>
            <person name="Ohm R."/>
            <person name="Pangilinan J."/>
            <person name="Park H.-J."/>
            <person name="Ramirez L."/>
            <person name="Alfaro M."/>
            <person name="Sun H."/>
            <person name="Tritt A."/>
            <person name="Yoshinaga Y."/>
            <person name="Zwiers L.-H."/>
            <person name="Turgeon B."/>
            <person name="Goodwin S."/>
            <person name="Spatafora J."/>
            <person name="Crous P."/>
            <person name="Grigoriev I."/>
        </authorList>
    </citation>
    <scope>NUCLEOTIDE SEQUENCE</scope>
    <source>
        <strain evidence="2">HMLAC05119</strain>
    </source>
</reference>
<dbReference type="InterPro" id="IPR001155">
    <property type="entry name" value="OxRdtase_FMN_N"/>
</dbReference>
<dbReference type="OrthoDB" id="276546at2759"/>
<dbReference type="PANTHER" id="PTHR22893:SF91">
    <property type="entry name" value="NADPH DEHYDROGENASE 2-RELATED"/>
    <property type="match status" value="1"/>
</dbReference>
<keyword evidence="3" id="KW-1185">Reference proteome</keyword>
<evidence type="ECO:0000313" key="2">
    <source>
        <dbReference type="EMBL" id="KAF1916019.1"/>
    </source>
</evidence>
<dbReference type="Pfam" id="PF00724">
    <property type="entry name" value="Oxidored_FMN"/>
    <property type="match status" value="1"/>
</dbReference>
<dbReference type="EMBL" id="ML979135">
    <property type="protein sequence ID" value="KAF1916019.1"/>
    <property type="molecule type" value="Genomic_DNA"/>
</dbReference>
<dbReference type="InterPro" id="IPR045247">
    <property type="entry name" value="Oye-like"/>
</dbReference>
<sequence length="349" mass="38986">MAPLTRYRMDDEWKATAMSKEYYEQRACVPGTLIVSEATIIAKNAAGRRNAPGIWTEAQIMSWKAITAMIHEKGCAIYCQLWHQGRSGDRRVLEEEGFRLRSSSAVPMGPEDDTPEEMSEENIKEAIGDYAAAARNAIGAGFDGVEIHGANGYLPDQFLQTTCNKRTDNWGGSIENRARFHLEVTKAVIAAIGADRTAIRLSPYSDFNGMLMDEPEPTFEYLIKQLKPLGLSYLHLIEARIKGNDDADCGGQKSVEWMVNLWDNVSPIVLAGGFLPESANQAIETTYKDHDVIIAFGRYFVANPDLVFRVREGVPLVRYDRAVFYTPKEAKGYIDYPFSQQYMDAIASA</sequence>
<dbReference type="SUPFAM" id="SSF51395">
    <property type="entry name" value="FMN-linked oxidoreductases"/>
    <property type="match status" value="1"/>
</dbReference>
<dbReference type="GO" id="GO:0010181">
    <property type="term" value="F:FMN binding"/>
    <property type="evidence" value="ECO:0007669"/>
    <property type="project" value="InterPro"/>
</dbReference>
<evidence type="ECO:0000313" key="3">
    <source>
        <dbReference type="Proteomes" id="UP000800096"/>
    </source>
</evidence>
<dbReference type="PANTHER" id="PTHR22893">
    <property type="entry name" value="NADH OXIDOREDUCTASE-RELATED"/>
    <property type="match status" value="1"/>
</dbReference>
<dbReference type="AlphaFoldDB" id="A0A6A5QKR1"/>
<dbReference type="FunFam" id="3.20.20.70:FF:000138">
    <property type="entry name" value="NADPH dehydrogenase 1"/>
    <property type="match status" value="1"/>
</dbReference>
<proteinExistence type="predicted"/>
<dbReference type="Proteomes" id="UP000800096">
    <property type="component" value="Unassembled WGS sequence"/>
</dbReference>
<accession>A0A6A5QKR1</accession>
<gene>
    <name evidence="2" type="ORF">BDU57DRAFT_448480</name>
</gene>
<evidence type="ECO:0000259" key="1">
    <source>
        <dbReference type="Pfam" id="PF00724"/>
    </source>
</evidence>
<dbReference type="Gene3D" id="3.20.20.70">
    <property type="entry name" value="Aldolase class I"/>
    <property type="match status" value="1"/>
</dbReference>
<name>A0A6A5QKR1_AMPQU</name>
<dbReference type="GO" id="GO:0003959">
    <property type="term" value="F:NADPH dehydrogenase activity"/>
    <property type="evidence" value="ECO:0007669"/>
    <property type="project" value="TreeGrafter"/>
</dbReference>
<protein>
    <recommendedName>
        <fullName evidence="1">NADH:flavin oxidoreductase/NADH oxidase N-terminal domain-containing protein</fullName>
    </recommendedName>
</protein>
<organism evidence="2 3">
    <name type="scientific">Ampelomyces quisqualis</name>
    <name type="common">Powdery mildew agent</name>
    <dbReference type="NCBI Taxonomy" id="50730"/>
    <lineage>
        <taxon>Eukaryota</taxon>
        <taxon>Fungi</taxon>
        <taxon>Dikarya</taxon>
        <taxon>Ascomycota</taxon>
        <taxon>Pezizomycotina</taxon>
        <taxon>Dothideomycetes</taxon>
        <taxon>Pleosporomycetidae</taxon>
        <taxon>Pleosporales</taxon>
        <taxon>Pleosporineae</taxon>
        <taxon>Phaeosphaeriaceae</taxon>
        <taxon>Ampelomyces</taxon>
    </lineage>
</organism>
<dbReference type="InterPro" id="IPR013785">
    <property type="entry name" value="Aldolase_TIM"/>
</dbReference>
<feature type="domain" description="NADH:flavin oxidoreductase/NADH oxidase N-terminal" evidence="1">
    <location>
        <begin position="1"/>
        <end position="315"/>
    </location>
</feature>
<dbReference type="CDD" id="cd02933">
    <property type="entry name" value="OYE_like_FMN"/>
    <property type="match status" value="1"/>
</dbReference>